<dbReference type="Gene3D" id="3.90.1710.10">
    <property type="entry name" value="Enterococcus faecalis V583 domain"/>
    <property type="match status" value="1"/>
</dbReference>
<evidence type="ECO:0000313" key="1">
    <source>
        <dbReference type="EMBL" id="TSH88483.1"/>
    </source>
</evidence>
<comment type="caution">
    <text evidence="1">The sequence shown here is derived from an EMBL/GenBank/DDBJ whole genome shotgun (WGS) entry which is preliminary data.</text>
</comment>
<dbReference type="RefSeq" id="WP_143951354.1">
    <property type="nucleotide sequence ID" value="NZ_BAABMB010000002.1"/>
</dbReference>
<dbReference type="EMBL" id="VLTJ01000044">
    <property type="protein sequence ID" value="TSH88483.1"/>
    <property type="molecule type" value="Genomic_DNA"/>
</dbReference>
<dbReference type="InterPro" id="IPR024033">
    <property type="entry name" value="OXTCase_su_AllG_h-dom"/>
</dbReference>
<dbReference type="Gene3D" id="3.90.1700.10">
    <property type="entry name" value="v583 domain like"/>
    <property type="match status" value="1"/>
</dbReference>
<dbReference type="AlphaFoldDB" id="A0A556A6G8"/>
<dbReference type="InterPro" id="IPR009499">
    <property type="entry name" value="AllG-like"/>
</dbReference>
<gene>
    <name evidence="1" type="ORF">FOZ76_26765</name>
</gene>
<dbReference type="Proteomes" id="UP000318405">
    <property type="component" value="Unassembled WGS sequence"/>
</dbReference>
<organism evidence="1 2">
    <name type="scientific">Verticiella sediminum</name>
    <dbReference type="NCBI Taxonomy" id="1247510"/>
    <lineage>
        <taxon>Bacteria</taxon>
        <taxon>Pseudomonadati</taxon>
        <taxon>Pseudomonadota</taxon>
        <taxon>Betaproteobacteria</taxon>
        <taxon>Burkholderiales</taxon>
        <taxon>Alcaligenaceae</taxon>
        <taxon>Verticiella</taxon>
    </lineage>
</organism>
<keyword evidence="2" id="KW-1185">Reference proteome</keyword>
<reference evidence="1 2" key="1">
    <citation type="submission" date="2019-07" db="EMBL/GenBank/DDBJ databases">
        <title>Qingshengfaniella alkalisoli gen. nov., sp. nov., isolated from saline soil.</title>
        <authorList>
            <person name="Xu L."/>
            <person name="Huang X.-X."/>
            <person name="Sun J.-Q."/>
        </authorList>
    </citation>
    <scope>NUCLEOTIDE SEQUENCE [LARGE SCALE GENOMIC DNA]</scope>
    <source>
        <strain evidence="1 2">DSM 27279</strain>
    </source>
</reference>
<proteinExistence type="predicted"/>
<sequence length="364" mass="36347">MNAGLAPAALQGARLTGVRQRAQAVPAVPADVLLHAGPPYADGAAPAPVRNAAAQALVYEGAANDLAHGLRLLADGAYRLAPAQDHGVVTPLAQVVSASMPVFAVGDEALLIHAPVLEGAPPALRFGAPDPACVAALHAAAADALGPLAAHLAGKPVQIHDLAVQALAQGDECHARTGAANAALVAALAGLAGDCRARIGANPGYVLPILMAACAWALRRHGEIEAVGGNGVAFGLRPRGQAAWRTVPATAPVGTVMRPELPALGAIGDSAVIDFAGLGGQALAAAPALRAEWAACLPADWAARRALCDAASGLVSLARVADTALVPIVHLAIVGADARGGLAGRGFYLPSPELFRFLSAEHPA</sequence>
<dbReference type="OrthoDB" id="6193532at2"/>
<dbReference type="Pfam" id="PF06545">
    <property type="entry name" value="AllG"/>
    <property type="match status" value="1"/>
</dbReference>
<evidence type="ECO:0000313" key="2">
    <source>
        <dbReference type="Proteomes" id="UP000318405"/>
    </source>
</evidence>
<dbReference type="Gene3D" id="1.10.10.660">
    <property type="entry name" value="conserved protein of unknown function from Enterococcus faecalis V583"/>
    <property type="match status" value="1"/>
</dbReference>
<protein>
    <submittedName>
        <fullName evidence="1">DUF1116 domain-containing protein</fullName>
    </submittedName>
</protein>
<name>A0A556A6G8_9BURK</name>
<accession>A0A556A6G8</accession>